<evidence type="ECO:0000256" key="1">
    <source>
        <dbReference type="SAM" id="MobiDB-lite"/>
    </source>
</evidence>
<dbReference type="EnsemblPlants" id="LPERR10G10930.1">
    <property type="protein sequence ID" value="LPERR10G10930.1"/>
    <property type="gene ID" value="LPERR10G10930"/>
</dbReference>
<proteinExistence type="predicted"/>
<feature type="region of interest" description="Disordered" evidence="1">
    <location>
        <begin position="173"/>
        <end position="202"/>
    </location>
</feature>
<feature type="region of interest" description="Disordered" evidence="1">
    <location>
        <begin position="292"/>
        <end position="318"/>
    </location>
</feature>
<name>A0A0D9XL34_9ORYZ</name>
<dbReference type="HOGENOM" id="CLU_802563_0_0_1"/>
<evidence type="ECO:0000313" key="2">
    <source>
        <dbReference type="EnsemblPlants" id="LPERR10G10930.1"/>
    </source>
</evidence>
<reference evidence="2 3" key="1">
    <citation type="submission" date="2012-08" db="EMBL/GenBank/DDBJ databases">
        <title>Oryza genome evolution.</title>
        <authorList>
            <person name="Wing R.A."/>
        </authorList>
    </citation>
    <scope>NUCLEOTIDE SEQUENCE</scope>
</reference>
<dbReference type="AlphaFoldDB" id="A0A0D9XL34"/>
<dbReference type="Proteomes" id="UP000032180">
    <property type="component" value="Chromosome 10"/>
</dbReference>
<keyword evidence="3" id="KW-1185">Reference proteome</keyword>
<feature type="compositionally biased region" description="Low complexity" evidence="1">
    <location>
        <begin position="64"/>
        <end position="77"/>
    </location>
</feature>
<protein>
    <submittedName>
        <fullName evidence="2">Uncharacterized protein</fullName>
    </submittedName>
</protein>
<reference evidence="2" key="3">
    <citation type="submission" date="2015-04" db="UniProtKB">
        <authorList>
            <consortium name="EnsemblPlants"/>
        </authorList>
    </citation>
    <scope>IDENTIFICATION</scope>
</reference>
<accession>A0A0D9XL34</accession>
<feature type="region of interest" description="Disordered" evidence="1">
    <location>
        <begin position="112"/>
        <end position="144"/>
    </location>
</feature>
<feature type="compositionally biased region" description="Polar residues" evidence="1">
    <location>
        <begin position="82"/>
        <end position="91"/>
    </location>
</feature>
<feature type="region of interest" description="Disordered" evidence="1">
    <location>
        <begin position="247"/>
        <end position="280"/>
    </location>
</feature>
<dbReference type="Gramene" id="LPERR10G10930.1">
    <property type="protein sequence ID" value="LPERR10G10930.1"/>
    <property type="gene ID" value="LPERR10G10930"/>
</dbReference>
<reference evidence="3" key="2">
    <citation type="submission" date="2013-12" db="EMBL/GenBank/DDBJ databases">
        <authorList>
            <person name="Yu Y."/>
            <person name="Lee S."/>
            <person name="de Baynast K."/>
            <person name="Wissotski M."/>
            <person name="Liu L."/>
            <person name="Talag J."/>
            <person name="Goicoechea J."/>
            <person name="Angelova A."/>
            <person name="Jetty R."/>
            <person name="Kudrna D."/>
            <person name="Golser W."/>
            <person name="Rivera L."/>
            <person name="Zhang J."/>
            <person name="Wing R."/>
        </authorList>
    </citation>
    <scope>NUCLEOTIDE SEQUENCE</scope>
</reference>
<evidence type="ECO:0000313" key="3">
    <source>
        <dbReference type="Proteomes" id="UP000032180"/>
    </source>
</evidence>
<feature type="region of interest" description="Disordered" evidence="1">
    <location>
        <begin position="64"/>
        <end position="91"/>
    </location>
</feature>
<sequence length="346" mass="36390">MSKTPSQEDKHLDLEFAVGLQRPSHGATVVPASARLLPSCRHLESPDHSTVATLPSAQALRAAAAAPPRPNIAGGNAHQDLGRSSTLPAPSSTLQNWEGWIRWPQGQIHSTAAVHPPDLARRDGSDDERDGSTPPVATHRRPPCRRTAIATCVAASLSSAPSHGLHRSRSLMPDLATAPPKQPSSSRSPREGRRNSHTLDGLVVPAPRARSRRCFRQLPARPTTPAPVRLCRAAACTSSFVRAPSRLLHAPAKTTSRGPDQGTGGSDLAGAGWKSSDRARVSVVTPRRCSAAASEGGKAALPPPSSRPAGFAGGRSGGSEAERVGIGMRLFAGYAFLVTWKLGIEY</sequence>
<organism evidence="2 3">
    <name type="scientific">Leersia perrieri</name>
    <dbReference type="NCBI Taxonomy" id="77586"/>
    <lineage>
        <taxon>Eukaryota</taxon>
        <taxon>Viridiplantae</taxon>
        <taxon>Streptophyta</taxon>
        <taxon>Embryophyta</taxon>
        <taxon>Tracheophyta</taxon>
        <taxon>Spermatophyta</taxon>
        <taxon>Magnoliopsida</taxon>
        <taxon>Liliopsida</taxon>
        <taxon>Poales</taxon>
        <taxon>Poaceae</taxon>
        <taxon>BOP clade</taxon>
        <taxon>Oryzoideae</taxon>
        <taxon>Oryzeae</taxon>
        <taxon>Oryzinae</taxon>
        <taxon>Leersia</taxon>
    </lineage>
</organism>